<accession>A0A8J5V2B9</accession>
<evidence type="ECO:0008006" key="5">
    <source>
        <dbReference type="Google" id="ProtNLM"/>
    </source>
</evidence>
<keyword evidence="2" id="KW-0472">Membrane</keyword>
<evidence type="ECO:0000313" key="3">
    <source>
        <dbReference type="EMBL" id="KAG8043186.1"/>
    </source>
</evidence>
<keyword evidence="2" id="KW-0812">Transmembrane</keyword>
<gene>
    <name evidence="3" type="ORF">GUJ93_ZPchr0118g46480</name>
</gene>
<protein>
    <recommendedName>
        <fullName evidence="5">Transmembrane protein</fullName>
    </recommendedName>
</protein>
<evidence type="ECO:0000256" key="1">
    <source>
        <dbReference type="SAM" id="MobiDB-lite"/>
    </source>
</evidence>
<sequence length="114" mass="11844">MHTSSEYTRTNQATMSESLNEASASGGGSSSRLRNQRGDKGVVMFFASTAASLLLLASLFQWHTGSLPREGMNGSLARKGEKGYVLAPVGTGLATVASQKRSGTTTKEGKGNCG</sequence>
<dbReference type="AlphaFoldDB" id="A0A8J5V2B9"/>
<dbReference type="EMBL" id="JAAALK010001099">
    <property type="protein sequence ID" value="KAG8043186.1"/>
    <property type="molecule type" value="Genomic_DNA"/>
</dbReference>
<keyword evidence="2" id="KW-1133">Transmembrane helix</keyword>
<proteinExistence type="predicted"/>
<feature type="region of interest" description="Disordered" evidence="1">
    <location>
        <begin position="1"/>
        <end position="35"/>
    </location>
</feature>
<evidence type="ECO:0000313" key="4">
    <source>
        <dbReference type="Proteomes" id="UP000729402"/>
    </source>
</evidence>
<keyword evidence="4" id="KW-1185">Reference proteome</keyword>
<comment type="caution">
    <text evidence="3">The sequence shown here is derived from an EMBL/GenBank/DDBJ whole genome shotgun (WGS) entry which is preliminary data.</text>
</comment>
<reference evidence="3" key="1">
    <citation type="journal article" date="2021" name="bioRxiv">
        <title>Whole Genome Assembly and Annotation of Northern Wild Rice, Zizania palustris L., Supports a Whole Genome Duplication in the Zizania Genus.</title>
        <authorList>
            <person name="Haas M."/>
            <person name="Kono T."/>
            <person name="Macchietto M."/>
            <person name="Millas R."/>
            <person name="McGilp L."/>
            <person name="Shao M."/>
            <person name="Duquette J."/>
            <person name="Hirsch C.N."/>
            <person name="Kimball J."/>
        </authorList>
    </citation>
    <scope>NUCLEOTIDE SEQUENCE</scope>
    <source>
        <tissue evidence="3">Fresh leaf tissue</tissue>
    </source>
</reference>
<feature type="transmembrane region" description="Helical" evidence="2">
    <location>
        <begin position="42"/>
        <end position="62"/>
    </location>
</feature>
<feature type="compositionally biased region" description="Polar residues" evidence="1">
    <location>
        <begin position="1"/>
        <end position="15"/>
    </location>
</feature>
<reference evidence="3" key="2">
    <citation type="submission" date="2021-02" db="EMBL/GenBank/DDBJ databases">
        <authorList>
            <person name="Kimball J.A."/>
            <person name="Haas M.W."/>
            <person name="Macchietto M."/>
            <person name="Kono T."/>
            <person name="Duquette J."/>
            <person name="Shao M."/>
        </authorList>
    </citation>
    <scope>NUCLEOTIDE SEQUENCE</scope>
    <source>
        <tissue evidence="3">Fresh leaf tissue</tissue>
    </source>
</reference>
<organism evidence="3 4">
    <name type="scientific">Zizania palustris</name>
    <name type="common">Northern wild rice</name>
    <dbReference type="NCBI Taxonomy" id="103762"/>
    <lineage>
        <taxon>Eukaryota</taxon>
        <taxon>Viridiplantae</taxon>
        <taxon>Streptophyta</taxon>
        <taxon>Embryophyta</taxon>
        <taxon>Tracheophyta</taxon>
        <taxon>Spermatophyta</taxon>
        <taxon>Magnoliopsida</taxon>
        <taxon>Liliopsida</taxon>
        <taxon>Poales</taxon>
        <taxon>Poaceae</taxon>
        <taxon>BOP clade</taxon>
        <taxon>Oryzoideae</taxon>
        <taxon>Oryzeae</taxon>
        <taxon>Zizaniinae</taxon>
        <taxon>Zizania</taxon>
    </lineage>
</organism>
<dbReference type="Proteomes" id="UP000729402">
    <property type="component" value="Unassembled WGS sequence"/>
</dbReference>
<evidence type="ECO:0000256" key="2">
    <source>
        <dbReference type="SAM" id="Phobius"/>
    </source>
</evidence>
<name>A0A8J5V2B9_ZIZPA</name>